<dbReference type="InterPro" id="IPR050778">
    <property type="entry name" value="Cueball_EGF_LRP_Nidogen"/>
</dbReference>
<dbReference type="Pfam" id="PF00057">
    <property type="entry name" value="Ldl_recept_a"/>
    <property type="match status" value="1"/>
</dbReference>
<keyword evidence="11" id="KW-1133">Transmembrane helix</keyword>
<dbReference type="SMART" id="SM00181">
    <property type="entry name" value="EGF"/>
    <property type="match status" value="4"/>
</dbReference>
<feature type="disulfide bond" evidence="9">
    <location>
        <begin position="1329"/>
        <end position="1344"/>
    </location>
</feature>
<dbReference type="Pfam" id="PF00058">
    <property type="entry name" value="Ldl_recept_b"/>
    <property type="match status" value="2"/>
</dbReference>
<keyword evidence="5 11" id="KW-0472">Membrane</keyword>
<keyword evidence="14" id="KW-0449">Lipoprotein</keyword>
<dbReference type="Proteomes" id="UP001652625">
    <property type="component" value="Chromosome 02"/>
</dbReference>
<dbReference type="InterPro" id="IPR000033">
    <property type="entry name" value="LDLR_classB_rpt"/>
</dbReference>
<dbReference type="RefSeq" id="XP_065647598.1">
    <property type="nucleotide sequence ID" value="XM_065791526.1"/>
</dbReference>
<dbReference type="PANTHER" id="PTHR46513:SF41">
    <property type="entry name" value="LOW-DENSITY LIPOPROTEIN RECEPTOR-RELATED PROTEIN"/>
    <property type="match status" value="1"/>
</dbReference>
<evidence type="ECO:0000256" key="7">
    <source>
        <dbReference type="ARBA" id="ARBA00023170"/>
    </source>
</evidence>
<reference evidence="13" key="1">
    <citation type="submission" date="2025-05" db="UniProtKB">
        <authorList>
            <consortium name="RefSeq"/>
        </authorList>
    </citation>
    <scope>NUCLEOTIDE SEQUENCE [LARGE SCALE GENOMIC DNA]</scope>
</reference>
<feature type="disulfide bond" evidence="9">
    <location>
        <begin position="1310"/>
        <end position="1322"/>
    </location>
</feature>
<feature type="repeat" description="LDL-receptor class B" evidence="10">
    <location>
        <begin position="469"/>
        <end position="512"/>
    </location>
</feature>
<dbReference type="GeneID" id="100198100"/>
<reference evidence="14" key="2">
    <citation type="submission" date="2025-08" db="UniProtKB">
        <authorList>
            <consortium name="RefSeq"/>
        </authorList>
    </citation>
    <scope>IDENTIFICATION</scope>
</reference>
<feature type="transmembrane region" description="Helical" evidence="11">
    <location>
        <begin position="1405"/>
        <end position="1428"/>
    </location>
</feature>
<sequence length="1699" mass="191717">MCDIFKLTKITYFLVIILRKCYCDQQYKRDVDLIFSNMKDIRRFTFRLSNYTAIVGGLEEVRALDYDYASDLLFYILVHDQEDYFIMKTSINKPGVSTVVVEGQKFINSFEGISVDWVTKKIYFTDINTNRIETCQYDGELRRVLVSEKLHQPMGIALLPQEGFMFVADSGDSPKIIRFRMDGSHRKVLVELSYTVNVPCSIAVDTATNLVYWGDTLCNKIESMTTSGKTRSFVELDSDKKPYYITAFGGKVFWTNRFSKIFSWTFNQTVYEISSFSGSSISPHGIAVYSADKQPKVNTSCIDNGGCSHLCLLSKDISVCQCPTGVPLKTDKKSCSEIKKFLLVGRKADIRMISLDVEEVVDIVLPIKEMQYANGIDYDILEQMVYWTDFNTKSINRAFLNGTGHRQVVKTDIAEPAHLAIDWIARNLYWSDTSLNRIEVSRLDGSSRKIIVSENLIQPRGIAIDPVGGHIYWSVWGNYTRIERADLDGGNRKDIVWEDLQFVNGIAFYKNILYWADGGKKEIGMYDTIKKQPSKLPAEVFHPFAISVLDNNLYWTDWRREVTRFNIATKKCNTLISGDSMADVMGIKAVDTQLLTGYNPCHYQYTKCSHLCFFNVMKNASVCACPAEMELSLDAVTCIVPNGFLLYSGSIDGLKKLSIDTNRASKLSMPNSKSARLLEIYSNESRIFWLEETDPSTINSAYLNGSGFKTVVSGGLKDVNGLAIDWMAQNIYWINGRIEVAKLNGLFRKVLIYGEDILEPTLIVINPVVSRMYWFQRSLNGSDQYSLWQASLDGSDKRFLIKGIHPTSCSIDYKTSNVYWVHQNLQDSSIEYYDFNSSRRVLVYSGLPPTHALLVFQDSLIFGSHGDSTSIKKLSVMGKGQVIDLIKDSPFIHDIKVIHNGLQLGSNLCSRNNGGCEHLCFALSVSSRVCSCATHYNLVEDGRCFQPEHFLIFSYEFSFARVIFQDTVPEAVLPIYSQVKSSAIAFDEVRNFLYWLDSSTTSVSRVHQNGSGYESIKLSYSQSSILPDPYDFALDQFSNSIYWTDKNNNAIKFINLFTRKNGTILQESSYFPRKITVFPEHGSLFWTNEDLKTQKCGIMSTKISGVHSTTLLKVRKSFIVDIAIDFISHRLFWLDTDSIHSISLSGKDFIDNIVQNIHTPVALAVFGQYLFYADSSRSFIYKVSKENVTSQTVFHGKYEHLSSLVVVNLTRGKDSHPCRINNGGCSDICTINYQIDHSPLKSSPMPLCACPLFQSLVNGNTCEVHEHCNSVNEFFCKSDSLCINSSKKCDYKEDCANGEDELCSYPYQPCNTGFIACGNKGCIDVSNRCDGRVNCPHGEDEYNCVDLCGKNQFHCKDDYRRCINDFQICDGLTDCFDASDEFNCKKKNNLTNIHQPSQQTKETSIAAGIISGVVVCIILLIFALFFFFRIRQSKKTVSREQEMSIWPMNQLSSEIGSLTGESNYTKSSISTYVSTMSKNTDKSFYDRNNVTGASSVVSDYSHVPLNPPPSPTTDRGFSVISDAPTTYDYTSCDQCSCQTGEEYDAPPPTLASLNDLELYCPINKHVQANWYHLDSISNNSHQVHNNSNKRVRSRNRNIRNNISSNKINGSHISGKGVSKVDSLQRQWLSKEESDLDSSYEREGIYGDVNNRLLIFDPPPTPCTNYLSEEERPSSDTETSVIAYGNSIRTHFAPPPSPVS</sequence>
<keyword evidence="6 9" id="KW-1015">Disulfide bond</keyword>
<dbReference type="PROSITE" id="PS01209">
    <property type="entry name" value="LDLRA_1"/>
    <property type="match status" value="2"/>
</dbReference>
<feature type="repeat" description="LDL-receptor class B" evidence="10">
    <location>
        <begin position="426"/>
        <end position="468"/>
    </location>
</feature>
<evidence type="ECO:0000256" key="1">
    <source>
        <dbReference type="ARBA" id="ARBA00004167"/>
    </source>
</evidence>
<evidence type="ECO:0000259" key="12">
    <source>
        <dbReference type="SMART" id="SM00181"/>
    </source>
</evidence>
<feature type="domain" description="EGF-like" evidence="12">
    <location>
        <begin position="300"/>
        <end position="336"/>
    </location>
</feature>
<protein>
    <submittedName>
        <fullName evidence="14">Low-density lipoprotein receptor-related protein 6 isoform X2</fullName>
    </submittedName>
</protein>
<dbReference type="Gene3D" id="4.10.400.10">
    <property type="entry name" value="Low-density Lipoprotein Receptor"/>
    <property type="match status" value="3"/>
</dbReference>
<dbReference type="PROSITE" id="PS51120">
    <property type="entry name" value="LDLRB"/>
    <property type="match status" value="5"/>
</dbReference>
<accession>A0ABM4BF54</accession>
<feature type="repeat" description="LDL-receptor class B" evidence="10">
    <location>
        <begin position="685"/>
        <end position="728"/>
    </location>
</feature>
<evidence type="ECO:0000256" key="6">
    <source>
        <dbReference type="ARBA" id="ARBA00023157"/>
    </source>
</evidence>
<keyword evidence="8" id="KW-0325">Glycoprotein</keyword>
<dbReference type="InterPro" id="IPR036055">
    <property type="entry name" value="LDL_receptor-like_sf"/>
</dbReference>
<dbReference type="InterPro" id="IPR000742">
    <property type="entry name" value="EGF"/>
</dbReference>
<keyword evidence="4" id="KW-0677">Repeat</keyword>
<gene>
    <name evidence="14" type="primary">LOC100198100</name>
</gene>
<dbReference type="InterPro" id="IPR023415">
    <property type="entry name" value="LDLR_class-A_CS"/>
</dbReference>
<evidence type="ECO:0000256" key="10">
    <source>
        <dbReference type="PROSITE-ProRule" id="PRU00461"/>
    </source>
</evidence>
<keyword evidence="3" id="KW-0254">Endocytosis</keyword>
<keyword evidence="2" id="KW-0245">EGF-like domain</keyword>
<proteinExistence type="predicted"/>
<dbReference type="SUPFAM" id="SSF57196">
    <property type="entry name" value="EGF/Laminin"/>
    <property type="match status" value="2"/>
</dbReference>
<feature type="domain" description="EGF-like" evidence="12">
    <location>
        <begin position="1217"/>
        <end position="1263"/>
    </location>
</feature>
<comment type="subcellular location">
    <subcellularLocation>
        <location evidence="1">Membrane</location>
        <topology evidence="1">Single-pass membrane protein</topology>
    </subcellularLocation>
</comment>
<dbReference type="Gene3D" id="2.120.10.30">
    <property type="entry name" value="TolB, C-terminal domain"/>
    <property type="match status" value="4"/>
</dbReference>
<dbReference type="SMART" id="SM00135">
    <property type="entry name" value="LY"/>
    <property type="match status" value="15"/>
</dbReference>
<dbReference type="PROSITE" id="PS50068">
    <property type="entry name" value="LDLRA_2"/>
    <property type="match status" value="3"/>
</dbReference>
<evidence type="ECO:0000313" key="14">
    <source>
        <dbReference type="RefSeq" id="XP_065647598.1"/>
    </source>
</evidence>
<keyword evidence="13" id="KW-1185">Reference proteome</keyword>
<dbReference type="Pfam" id="PF14670">
    <property type="entry name" value="FXa_inhibition"/>
    <property type="match status" value="2"/>
</dbReference>
<evidence type="ECO:0000256" key="3">
    <source>
        <dbReference type="ARBA" id="ARBA00022583"/>
    </source>
</evidence>
<keyword evidence="7 14" id="KW-0675">Receptor</keyword>
<dbReference type="InterPro" id="IPR011042">
    <property type="entry name" value="6-blade_b-propeller_TolB-like"/>
</dbReference>
<feature type="domain" description="EGF-like" evidence="12">
    <location>
        <begin position="908"/>
        <end position="945"/>
    </location>
</feature>
<comment type="caution">
    <text evidence="9">Lacks conserved residue(s) required for the propagation of feature annotation.</text>
</comment>
<feature type="disulfide bond" evidence="9">
    <location>
        <begin position="1317"/>
        <end position="1335"/>
    </location>
</feature>
<keyword evidence="11" id="KW-0812">Transmembrane</keyword>
<dbReference type="PRINTS" id="PR00261">
    <property type="entry name" value="LDLRECEPTOR"/>
</dbReference>
<evidence type="ECO:0000256" key="9">
    <source>
        <dbReference type="PROSITE-ProRule" id="PRU00124"/>
    </source>
</evidence>
<dbReference type="InterPro" id="IPR002172">
    <property type="entry name" value="LDrepeatLR_classA_rpt"/>
</dbReference>
<dbReference type="CDD" id="cd00112">
    <property type="entry name" value="LDLa"/>
    <property type="match status" value="3"/>
</dbReference>
<evidence type="ECO:0000256" key="5">
    <source>
        <dbReference type="ARBA" id="ARBA00023136"/>
    </source>
</evidence>
<evidence type="ECO:0000256" key="11">
    <source>
        <dbReference type="SAM" id="Phobius"/>
    </source>
</evidence>
<dbReference type="SUPFAM" id="SSF57424">
    <property type="entry name" value="LDL receptor-like module"/>
    <property type="match status" value="3"/>
</dbReference>
<feature type="repeat" description="LDL-receptor class B" evidence="10">
    <location>
        <begin position="383"/>
        <end position="425"/>
    </location>
</feature>
<evidence type="ECO:0000256" key="8">
    <source>
        <dbReference type="ARBA" id="ARBA00023180"/>
    </source>
</evidence>
<evidence type="ECO:0000313" key="13">
    <source>
        <dbReference type="Proteomes" id="UP001652625"/>
    </source>
</evidence>
<dbReference type="SUPFAM" id="SSF63825">
    <property type="entry name" value="YWTD domain"/>
    <property type="match status" value="4"/>
</dbReference>
<evidence type="ECO:0000256" key="2">
    <source>
        <dbReference type="ARBA" id="ARBA00022536"/>
    </source>
</evidence>
<organism evidence="13 14">
    <name type="scientific">Hydra vulgaris</name>
    <name type="common">Hydra</name>
    <name type="synonym">Hydra attenuata</name>
    <dbReference type="NCBI Taxonomy" id="6087"/>
    <lineage>
        <taxon>Eukaryota</taxon>
        <taxon>Metazoa</taxon>
        <taxon>Cnidaria</taxon>
        <taxon>Hydrozoa</taxon>
        <taxon>Hydroidolina</taxon>
        <taxon>Anthoathecata</taxon>
        <taxon>Aplanulata</taxon>
        <taxon>Hydridae</taxon>
        <taxon>Hydra</taxon>
    </lineage>
</organism>
<dbReference type="SMART" id="SM00192">
    <property type="entry name" value="LDLa"/>
    <property type="match status" value="3"/>
</dbReference>
<feature type="repeat" description="LDL-receptor class B" evidence="10">
    <location>
        <begin position="120"/>
        <end position="162"/>
    </location>
</feature>
<feature type="domain" description="EGF-like" evidence="12">
    <location>
        <begin position="600"/>
        <end position="639"/>
    </location>
</feature>
<evidence type="ECO:0000256" key="4">
    <source>
        <dbReference type="ARBA" id="ARBA00022737"/>
    </source>
</evidence>
<name>A0ABM4BF54_HYDVU</name>
<dbReference type="PANTHER" id="PTHR46513">
    <property type="entry name" value="VITELLOGENIN RECEPTOR-LIKE PROTEIN-RELATED-RELATED"/>
    <property type="match status" value="1"/>
</dbReference>
<feature type="disulfide bond" evidence="9">
    <location>
        <begin position="1369"/>
        <end position="1384"/>
    </location>
</feature>